<dbReference type="Pfam" id="PF01075">
    <property type="entry name" value="Glyco_transf_9"/>
    <property type="match status" value="1"/>
</dbReference>
<organism evidence="3 4">
    <name type="scientific">Desulfobaculum xiamenense</name>
    <dbReference type="NCBI Taxonomy" id="995050"/>
    <lineage>
        <taxon>Bacteria</taxon>
        <taxon>Pseudomonadati</taxon>
        <taxon>Thermodesulfobacteriota</taxon>
        <taxon>Desulfovibrionia</taxon>
        <taxon>Desulfovibrionales</taxon>
        <taxon>Desulfovibrionaceae</taxon>
        <taxon>Desulfobaculum</taxon>
    </lineage>
</organism>
<dbReference type="CDD" id="cd03789">
    <property type="entry name" value="GT9_LPS_heptosyltransferase"/>
    <property type="match status" value="1"/>
</dbReference>
<dbReference type="InterPro" id="IPR051199">
    <property type="entry name" value="LPS_LOS_Heptosyltrfase"/>
</dbReference>
<comment type="caution">
    <text evidence="3">The sequence shown here is derived from an EMBL/GenBank/DDBJ whole genome shotgun (WGS) entry which is preliminary data.</text>
</comment>
<dbReference type="GO" id="GO:0005829">
    <property type="term" value="C:cytosol"/>
    <property type="evidence" value="ECO:0007669"/>
    <property type="project" value="TreeGrafter"/>
</dbReference>
<dbReference type="Gene3D" id="3.40.50.2000">
    <property type="entry name" value="Glycogen Phosphorylase B"/>
    <property type="match status" value="2"/>
</dbReference>
<dbReference type="InterPro" id="IPR002201">
    <property type="entry name" value="Glyco_trans_9"/>
</dbReference>
<keyword evidence="2 3" id="KW-0808">Transferase</keyword>
<protein>
    <submittedName>
        <fullName evidence="3">Heptosyltransferase-2/heptosyltransferase-3</fullName>
        <ecNumber evidence="3">2.4.-.-</ecNumber>
    </submittedName>
</protein>
<dbReference type="PANTHER" id="PTHR30160:SF1">
    <property type="entry name" value="LIPOPOLYSACCHARIDE 1,2-N-ACETYLGLUCOSAMINETRANSFERASE-RELATED"/>
    <property type="match status" value="1"/>
</dbReference>
<keyword evidence="1 3" id="KW-0328">Glycosyltransferase</keyword>
<dbReference type="Proteomes" id="UP000580856">
    <property type="component" value="Unassembled WGS sequence"/>
</dbReference>
<evidence type="ECO:0000256" key="1">
    <source>
        <dbReference type="ARBA" id="ARBA00022676"/>
    </source>
</evidence>
<proteinExistence type="predicted"/>
<reference evidence="3 4" key="1">
    <citation type="submission" date="2020-03" db="EMBL/GenBank/DDBJ databases">
        <title>Genomic Encyclopedia of Type Strains, Phase IV (KMG-IV): sequencing the most valuable type-strain genomes for metagenomic binning, comparative biology and taxonomic classification.</title>
        <authorList>
            <person name="Goeker M."/>
        </authorList>
    </citation>
    <scope>NUCLEOTIDE SEQUENCE [LARGE SCALE GENOMIC DNA]</scope>
    <source>
        <strain evidence="3 4">DSM 24233</strain>
    </source>
</reference>
<dbReference type="AlphaFoldDB" id="A0A846QD26"/>
<evidence type="ECO:0000313" key="4">
    <source>
        <dbReference type="Proteomes" id="UP000580856"/>
    </source>
</evidence>
<dbReference type="EC" id="2.4.-.-" evidence="3"/>
<dbReference type="GO" id="GO:0008713">
    <property type="term" value="F:ADP-heptose-lipopolysaccharide heptosyltransferase activity"/>
    <property type="evidence" value="ECO:0007669"/>
    <property type="project" value="TreeGrafter"/>
</dbReference>
<keyword evidence="4" id="KW-1185">Reference proteome</keyword>
<dbReference type="EMBL" id="JAATJA010000001">
    <property type="protein sequence ID" value="NJB66626.1"/>
    <property type="molecule type" value="Genomic_DNA"/>
</dbReference>
<sequence>MNAAPCPTIDIDPASVRRILVCQLRQIGDVVLTTPSISLLRKRFPDAQIHVLTMKVNEAVLAQNPDVDKLWLIDRNAHRNIFTQFRFYLRVVQQRFDIIVDFQQLPRIRNVVALARFFKPYSERQIRLSFTPPWYNRPFYTHWCKMINGYAAKAKASVLRPLGIEWNGERPSMRFTTEERAQADATLYELGIGRHDFLVTVDPTHRRETRCWPAEYYGRLAAMAAEANPRIKFLVFHGPGEEEEVQKVEQAANSPAVIVPKRLFSIREMSTLIARANMHFGNCSAPRHIAVAVGTPTFTVLGSTSSAWTFPAPEHEHFSLGLDCQPCNDNACRLGDIRCLRNLTPERLLPEFMERVARYDREA</sequence>
<dbReference type="GO" id="GO:0009244">
    <property type="term" value="P:lipopolysaccharide core region biosynthetic process"/>
    <property type="evidence" value="ECO:0007669"/>
    <property type="project" value="TreeGrafter"/>
</dbReference>
<dbReference type="PANTHER" id="PTHR30160">
    <property type="entry name" value="TETRAACYLDISACCHARIDE 4'-KINASE-RELATED"/>
    <property type="match status" value="1"/>
</dbReference>
<gene>
    <name evidence="3" type="ORF">GGQ74_000266</name>
</gene>
<evidence type="ECO:0000313" key="3">
    <source>
        <dbReference type="EMBL" id="NJB66626.1"/>
    </source>
</evidence>
<evidence type="ECO:0000256" key="2">
    <source>
        <dbReference type="ARBA" id="ARBA00022679"/>
    </source>
</evidence>
<accession>A0A846QD26</accession>
<dbReference type="SUPFAM" id="SSF53756">
    <property type="entry name" value="UDP-Glycosyltransferase/glycogen phosphorylase"/>
    <property type="match status" value="1"/>
</dbReference>
<name>A0A846QD26_9BACT</name>
<dbReference type="RefSeq" id="WP_167939748.1">
    <property type="nucleotide sequence ID" value="NZ_JAATJA010000001.1"/>
</dbReference>